<evidence type="ECO:0000256" key="5">
    <source>
        <dbReference type="ARBA" id="ARBA00023136"/>
    </source>
</evidence>
<dbReference type="InParanoid" id="A0A316YJU3"/>
<feature type="region of interest" description="Disordered" evidence="6">
    <location>
        <begin position="1"/>
        <end position="34"/>
    </location>
</feature>
<evidence type="ECO:0000256" key="2">
    <source>
        <dbReference type="ARBA" id="ARBA00022692"/>
    </source>
</evidence>
<dbReference type="Proteomes" id="UP000245768">
    <property type="component" value="Unassembled WGS sequence"/>
</dbReference>
<dbReference type="InterPro" id="IPR024512">
    <property type="entry name" value="Ser_palmitoyltrfase_ssu-like"/>
</dbReference>
<feature type="transmembrane region" description="Helical" evidence="7">
    <location>
        <begin position="43"/>
        <end position="62"/>
    </location>
</feature>
<dbReference type="Pfam" id="PF11779">
    <property type="entry name" value="SPT_ssu-like"/>
    <property type="match status" value="1"/>
</dbReference>
<proteinExistence type="predicted"/>
<comment type="subcellular location">
    <subcellularLocation>
        <location evidence="1">Endoplasmic reticulum membrane</location>
        <topology evidence="1">Multi-pass membrane protein</topology>
    </subcellularLocation>
</comment>
<protein>
    <recommendedName>
        <fullName evidence="10">Small subunit of serine palmitoyltransferase-like protein</fullName>
    </recommendedName>
</protein>
<dbReference type="RefSeq" id="XP_025375193.1">
    <property type="nucleotide sequence ID" value="XM_025524225.1"/>
</dbReference>
<keyword evidence="4 7" id="KW-1133">Transmembrane helix</keyword>
<accession>A0A316YJU3</accession>
<evidence type="ECO:0000256" key="6">
    <source>
        <dbReference type="SAM" id="MobiDB-lite"/>
    </source>
</evidence>
<name>A0A316YJU3_9BASI</name>
<dbReference type="GeneID" id="37046141"/>
<dbReference type="EMBL" id="KZ819639">
    <property type="protein sequence ID" value="PWN87995.1"/>
    <property type="molecule type" value="Genomic_DNA"/>
</dbReference>
<evidence type="ECO:0000313" key="9">
    <source>
        <dbReference type="Proteomes" id="UP000245768"/>
    </source>
</evidence>
<organism evidence="8 9">
    <name type="scientific">Acaromyces ingoldii</name>
    <dbReference type="NCBI Taxonomy" id="215250"/>
    <lineage>
        <taxon>Eukaryota</taxon>
        <taxon>Fungi</taxon>
        <taxon>Dikarya</taxon>
        <taxon>Basidiomycota</taxon>
        <taxon>Ustilaginomycotina</taxon>
        <taxon>Exobasidiomycetes</taxon>
        <taxon>Exobasidiales</taxon>
        <taxon>Cryptobasidiaceae</taxon>
        <taxon>Acaromyces</taxon>
    </lineage>
</organism>
<evidence type="ECO:0000256" key="1">
    <source>
        <dbReference type="ARBA" id="ARBA00004477"/>
    </source>
</evidence>
<keyword evidence="5 7" id="KW-0472">Membrane</keyword>
<keyword evidence="2 7" id="KW-0812">Transmembrane</keyword>
<gene>
    <name evidence="8" type="ORF">FA10DRAFT_288688</name>
</gene>
<evidence type="ECO:0000256" key="7">
    <source>
        <dbReference type="SAM" id="Phobius"/>
    </source>
</evidence>
<feature type="transmembrane region" description="Helical" evidence="7">
    <location>
        <begin position="68"/>
        <end position="88"/>
    </location>
</feature>
<sequence length="103" mass="12102">MEQHSTDSSTLRRRRGGATAADTKAPPAPRRQRRRGSVIVKHVWPYYIWFEGTFSLAMLEFWEKCLFFAIFSALTLLVSYYLVFHLAANARFILKRTMYYLFG</sequence>
<dbReference type="OrthoDB" id="202672at2759"/>
<keyword evidence="9" id="KW-1185">Reference proteome</keyword>
<evidence type="ECO:0000256" key="4">
    <source>
        <dbReference type="ARBA" id="ARBA00022989"/>
    </source>
</evidence>
<evidence type="ECO:0008006" key="10">
    <source>
        <dbReference type="Google" id="ProtNLM"/>
    </source>
</evidence>
<keyword evidence="3" id="KW-0256">Endoplasmic reticulum</keyword>
<evidence type="ECO:0000313" key="8">
    <source>
        <dbReference type="EMBL" id="PWN87995.1"/>
    </source>
</evidence>
<dbReference type="GO" id="GO:0005789">
    <property type="term" value="C:endoplasmic reticulum membrane"/>
    <property type="evidence" value="ECO:0007669"/>
    <property type="project" value="UniProtKB-SubCell"/>
</dbReference>
<evidence type="ECO:0000256" key="3">
    <source>
        <dbReference type="ARBA" id="ARBA00022824"/>
    </source>
</evidence>
<reference evidence="8" key="1">
    <citation type="journal article" date="2018" name="Mol. Biol. Evol.">
        <title>Broad Genomic Sampling Reveals a Smut Pathogenic Ancestry of the Fungal Clade Ustilaginomycotina.</title>
        <authorList>
            <person name="Kijpornyongpan T."/>
            <person name="Mondo S.J."/>
            <person name="Barry K."/>
            <person name="Sandor L."/>
            <person name="Lee J."/>
            <person name="Lipzen A."/>
            <person name="Pangilinan J."/>
            <person name="LaButti K."/>
            <person name="Hainaut M."/>
            <person name="Henrissat B."/>
            <person name="Grigoriev I.V."/>
            <person name="Spatafora J.W."/>
            <person name="Aime M.C."/>
        </authorList>
    </citation>
    <scope>NUCLEOTIDE SEQUENCE [LARGE SCALE GENOMIC DNA]</scope>
    <source>
        <strain evidence="8">MCA 4198</strain>
    </source>
</reference>
<dbReference type="AlphaFoldDB" id="A0A316YJU3"/>